<dbReference type="AlphaFoldDB" id="A0A559IW77"/>
<sequence length="151" mass="17225">MGSNVKQLIKYRQKLVALQRQAPKVTQKLLIEEGEHAARQAKVIASSGNPDAVDTGRYRDHFHTGNRTRAHANNNEHDGSKPTTSGTTHHIDVYNNVPYARVIEYGRRTKSGSFVKGRYILRHAMKQAEASRQSRLQRKFSSRLKQYLERG</sequence>
<keyword evidence="3" id="KW-1185">Reference proteome</keyword>
<gene>
    <name evidence="2" type="ORF">FPZ44_01765</name>
</gene>
<name>A0A559IW77_9BACL</name>
<evidence type="ECO:0000313" key="2">
    <source>
        <dbReference type="EMBL" id="TVX91898.1"/>
    </source>
</evidence>
<evidence type="ECO:0008006" key="4">
    <source>
        <dbReference type="Google" id="ProtNLM"/>
    </source>
</evidence>
<protein>
    <recommendedName>
        <fullName evidence="4">HK97 gp10 family phage protein</fullName>
    </recommendedName>
</protein>
<proteinExistence type="predicted"/>
<dbReference type="RefSeq" id="WP_144986839.1">
    <property type="nucleotide sequence ID" value="NZ_VNJK01000001.1"/>
</dbReference>
<evidence type="ECO:0000313" key="3">
    <source>
        <dbReference type="Proteomes" id="UP000318102"/>
    </source>
</evidence>
<dbReference type="OrthoDB" id="1850874at2"/>
<reference evidence="2 3" key="1">
    <citation type="submission" date="2019-07" db="EMBL/GenBank/DDBJ databases">
        <authorList>
            <person name="Kim J."/>
        </authorList>
    </citation>
    <scope>NUCLEOTIDE SEQUENCE [LARGE SCALE GENOMIC DNA]</scope>
    <source>
        <strain evidence="2 3">N4</strain>
    </source>
</reference>
<accession>A0A559IW77</accession>
<feature type="region of interest" description="Disordered" evidence="1">
    <location>
        <begin position="62"/>
        <end position="90"/>
    </location>
</feature>
<evidence type="ECO:0000256" key="1">
    <source>
        <dbReference type="SAM" id="MobiDB-lite"/>
    </source>
</evidence>
<dbReference type="EMBL" id="VNJK01000001">
    <property type="protein sequence ID" value="TVX91898.1"/>
    <property type="molecule type" value="Genomic_DNA"/>
</dbReference>
<dbReference type="Proteomes" id="UP000318102">
    <property type="component" value="Unassembled WGS sequence"/>
</dbReference>
<comment type="caution">
    <text evidence="2">The sequence shown here is derived from an EMBL/GenBank/DDBJ whole genome shotgun (WGS) entry which is preliminary data.</text>
</comment>
<organism evidence="2 3">
    <name type="scientific">Paenibacillus agilis</name>
    <dbReference type="NCBI Taxonomy" id="3020863"/>
    <lineage>
        <taxon>Bacteria</taxon>
        <taxon>Bacillati</taxon>
        <taxon>Bacillota</taxon>
        <taxon>Bacilli</taxon>
        <taxon>Bacillales</taxon>
        <taxon>Paenibacillaceae</taxon>
        <taxon>Paenibacillus</taxon>
    </lineage>
</organism>